<dbReference type="PATRIC" id="fig|56107.3.peg.1449"/>
<dbReference type="Pfam" id="PF14252">
    <property type="entry name" value="DUF4347"/>
    <property type="match status" value="1"/>
</dbReference>
<keyword evidence="4" id="KW-1185">Reference proteome</keyword>
<accession>K9WVR8</accession>
<dbReference type="eggNOG" id="COG3209">
    <property type="taxonomic scope" value="Bacteria"/>
</dbReference>
<feature type="domain" description="DUF4114" evidence="1">
    <location>
        <begin position="1002"/>
        <end position="1077"/>
    </location>
</feature>
<name>K9WVR8_9NOST</name>
<feature type="domain" description="DUF4347" evidence="2">
    <location>
        <begin position="30"/>
        <end position="193"/>
    </location>
</feature>
<dbReference type="EMBL" id="CP003642">
    <property type="protein sequence ID" value="AFZ23572.1"/>
    <property type="molecule type" value="Genomic_DNA"/>
</dbReference>
<dbReference type="Pfam" id="PF13448">
    <property type="entry name" value="DUF4114"/>
    <property type="match status" value="1"/>
</dbReference>
<evidence type="ECO:0000259" key="1">
    <source>
        <dbReference type="Pfam" id="PF13448"/>
    </source>
</evidence>
<proteinExistence type="predicted"/>
<protein>
    <recommendedName>
        <fullName evidence="5">DUF4347 domain-containing protein</fullName>
    </recommendedName>
</protein>
<organism evidence="3 4">
    <name type="scientific">Cylindrospermum stagnale PCC 7417</name>
    <dbReference type="NCBI Taxonomy" id="56107"/>
    <lineage>
        <taxon>Bacteria</taxon>
        <taxon>Bacillati</taxon>
        <taxon>Cyanobacteriota</taxon>
        <taxon>Cyanophyceae</taxon>
        <taxon>Nostocales</taxon>
        <taxon>Nostocaceae</taxon>
        <taxon>Cylindrospermum</taxon>
    </lineage>
</organism>
<evidence type="ECO:0008006" key="5">
    <source>
        <dbReference type="Google" id="ProtNLM"/>
    </source>
</evidence>
<dbReference type="eggNOG" id="COG2374">
    <property type="taxonomic scope" value="Bacteria"/>
</dbReference>
<evidence type="ECO:0000259" key="2">
    <source>
        <dbReference type="Pfam" id="PF14252"/>
    </source>
</evidence>
<dbReference type="HOGENOM" id="CLU_266246_0_0_3"/>
<evidence type="ECO:0000313" key="3">
    <source>
        <dbReference type="EMBL" id="AFZ23572.1"/>
    </source>
</evidence>
<dbReference type="InterPro" id="IPR025193">
    <property type="entry name" value="DUF4114"/>
</dbReference>
<dbReference type="STRING" id="56107.Cylst_1281"/>
<dbReference type="AlphaFoldDB" id="K9WVR8"/>
<dbReference type="OrthoDB" id="517984at2"/>
<dbReference type="Proteomes" id="UP000010475">
    <property type="component" value="Chromosome"/>
</dbReference>
<dbReference type="KEGG" id="csg:Cylst_1281"/>
<gene>
    <name evidence="3" type="ORF">Cylst_1281</name>
</gene>
<sequence length="1078" mass="113141">MTMNLKMEESFKSATFLLQHTGRQLPFERLVFIDPRVEDYQSLVAGVLPNTVVNILDVEQDGIQQISQALAFWREIKSIHIVSHGDPGRLYIGNSVLSDENLNRYAGQISGWANALSADAQILLYGCSVAQTEQGKGFVRRLGELTSAIVAASDNLTGSAALGGDWELEVMTGYATPTLAFAPSILEAYSAVLAGVTINPLGGVNVAEGGVTDTYQIVLNQQPTADVTIQINTGNQLTTDAINNTLTFTAANWNVAQTVTVTAVDDAIAEGTFQVQIAHTASGAAEYAGIVISNVGVNMTDNDSARINVNLVGSNASVIEGNTTAYSITLNSQPRADVTIQLNSGDQLTTDKTTLTFTAANWNVAQIVNVTAVDDAVAQGTRTVQLLGTATSTDSLYNNKPINTGVTIRDNDTAGITINDGGSLDVSEGGASDSYSIVLNSQPRADVTISINSGNQVTTDLTTLTFTAANWNVAQTVTATVVENAVAQGTRTVQILSTATSSDSQYNNVTKTTGVNITDNDTAGIIINDGGSLDVSEAGVTDSYSIVLNSQPTADVTISINSGNQVTTDLTTLTFTAANWNVAQTVTATAVDNAVAQGTRTVQILSTATSSDSLYNNVTKTTGVNIKDNDTAGIIINDGGSLDVSEGASDSYSIVLNSQPTADVTISINSGNQLTTDLTTLTFTAANWNVAQTVTATAVDDALAQGTRTVQILSTATSSDSQYNVTKSTDVNITDDDLPLARNGDNDVFTINGNSNKAQLQVALVGQNFNLVKELGVFTVDDAQGTIDGIAPGAAGYAEAAFNRSKVIFSAIADLPDGYNSNNITSLLELNTGDNLRFYLLKNSTSDDVRINKQYGDVLFSDSQNAKITDLGGNQFSLAWNDGSSNSTGQFQDLVVNFQSTTSSLVVGTKLQSSPQGEVIDLRSVTSQVTAQFVVNREADFNNFVGFYKVADENGGIDTNGDGQADIFAGQAGYTQAAVSGRVSGIDLTVSNQGTATYSGIFQPGAIYAPFLIANGSPDAILDGNSSDDPAVYFTYLGANTDGVDHVRLLGNNIFSFEDVAIGSDRDFNDTIVKVTFA</sequence>
<evidence type="ECO:0000313" key="4">
    <source>
        <dbReference type="Proteomes" id="UP000010475"/>
    </source>
</evidence>
<dbReference type="RefSeq" id="WP_015206828.1">
    <property type="nucleotide sequence ID" value="NC_019757.1"/>
</dbReference>
<reference evidence="3 4" key="1">
    <citation type="submission" date="2012-06" db="EMBL/GenBank/DDBJ databases">
        <title>Finished chromosome of genome of Cylindrospermum stagnale PCC 7417.</title>
        <authorList>
            <consortium name="US DOE Joint Genome Institute"/>
            <person name="Gugger M."/>
            <person name="Coursin T."/>
            <person name="Rippka R."/>
            <person name="Tandeau De Marsac N."/>
            <person name="Huntemann M."/>
            <person name="Wei C.-L."/>
            <person name="Han J."/>
            <person name="Detter J.C."/>
            <person name="Han C."/>
            <person name="Tapia R."/>
            <person name="Chen A."/>
            <person name="Kyrpides N."/>
            <person name="Mavromatis K."/>
            <person name="Markowitz V."/>
            <person name="Szeto E."/>
            <person name="Ivanova N."/>
            <person name="Pagani I."/>
            <person name="Pati A."/>
            <person name="Goodwin L."/>
            <person name="Nordberg H.P."/>
            <person name="Cantor M.N."/>
            <person name="Hua S.X."/>
            <person name="Woyke T."/>
            <person name="Kerfeld C.A."/>
        </authorList>
    </citation>
    <scope>NUCLEOTIDE SEQUENCE [LARGE SCALE GENOMIC DNA]</scope>
    <source>
        <strain evidence="3 4">PCC 7417</strain>
    </source>
</reference>
<dbReference type="eggNOG" id="COG2931">
    <property type="taxonomic scope" value="Bacteria"/>
</dbReference>
<dbReference type="InterPro" id="IPR025592">
    <property type="entry name" value="DUF4347"/>
</dbReference>